<comment type="cofactor">
    <cofactor evidence="12">
        <name>Zn(2+)</name>
        <dbReference type="ChEBI" id="CHEBI:29105"/>
    </cofactor>
    <text evidence="12">Binds 2 zinc ions per subunit.</text>
</comment>
<dbReference type="RefSeq" id="WP_166282509.1">
    <property type="nucleotide sequence ID" value="NZ_JTHE03000066.1"/>
</dbReference>
<feature type="binding site" evidence="12">
    <location>
        <position position="594"/>
    </location>
    <ligand>
        <name>Zn(2+)</name>
        <dbReference type="ChEBI" id="CHEBI:29105"/>
        <label>1</label>
    </ligand>
</feature>
<dbReference type="InterPro" id="IPR001650">
    <property type="entry name" value="Helicase_C-like"/>
</dbReference>
<dbReference type="GO" id="GO:0006269">
    <property type="term" value="P:DNA replication, synthesis of primer"/>
    <property type="evidence" value="ECO:0007669"/>
    <property type="project" value="UniProtKB-KW"/>
</dbReference>
<comment type="function">
    <text evidence="12">Initiates the restart of stalled replication forks, which reloads the replicative helicase on sites other than the origin of replication. Recognizes and binds to abandoned replication forks and remodels them to uncover a helicase loading site. Promotes assembly of the primosome at these replication forks.</text>
</comment>
<dbReference type="InterPro" id="IPR042115">
    <property type="entry name" value="PriA_3primeBD_sf"/>
</dbReference>
<sequence length="849" mass="93809">MSGSELSASPQPDRHCDPCYVEALVDCPGSPQVLTYRIPTGHTIAVGDILTVPLGRQQVGAIALRLTPDLPRDLDPGQVRAIEAVASSSLFPPGYWTLLQTVADYYHSSLMATIRVVLPPGLLRRSQKRVKLLPPQNLGPEAPLSPLAQQILQVLKSSKTGDYSWTHIQKKIKGAAPGLRELQRHQRVAVYLQTQSPTQPKTRRVATLIHEQPLASSLTPRQQEVLQFLKQRGGELWAVDLMGSTHASPGLIQTLARKGAIALSDRETLRLESSLMAADHPQSLTLHQRKALEAIQSVQGFGTVLLHGVTGSGKTEVYLQAIAPILAAGQSALLLVPEIGLTPQISDRVRARFGQRVRVYHSALSEGERYDTWRVLLQSDPQVVVGTRSAIFAPLGNLGLIILDEEHDGGYKQESPAPCYHARTVAHWRAQLANCPLILGSATPSLESWHRVQAAAPWPEAAQPQPVVPQPSPAAPAGSALYVRLPERVHAQPLPPIVLVDMRQELQRGNRTLLSQRIQQGLAKLQAEQQQGLLFINRRGHSTFVSCRSCGYVVECPNCSVSLTYHHTHHPSTPLLRCHYCNHTAPQPPKCPSCGSPYFRYFGSGTQRVMEELREQFPTLRVLRFDSDTTRRKGAHRELLTRFSQGEVDLMVGTQMVTKGLDIPQVQFVGVLAADSLLNLSDFRASERTMQTLLQVAGRTGRGTQPGQVVIQTYNPEHPVLQAVKDYQFQAFTQSELAMRQALQYPPYGQLLLLKLSSPNPVLVEQTAQEMASLLREMLGALWENFALLGPAPAQVLKVARRFRWQILLKLPENLEATPLSTPLPLDYLRSRCPREVRLGIDVDPLHFG</sequence>
<dbReference type="GO" id="GO:0003677">
    <property type="term" value="F:DNA binding"/>
    <property type="evidence" value="ECO:0007669"/>
    <property type="project" value="UniProtKB-UniRule"/>
</dbReference>
<dbReference type="FunFam" id="3.40.50.300:FF:000489">
    <property type="entry name" value="Primosome assembly protein PriA"/>
    <property type="match status" value="1"/>
</dbReference>
<dbReference type="GO" id="GO:0008270">
    <property type="term" value="F:zinc ion binding"/>
    <property type="evidence" value="ECO:0007669"/>
    <property type="project" value="UniProtKB-UniRule"/>
</dbReference>
<dbReference type="InterPro" id="IPR041222">
    <property type="entry name" value="PriA_3primeBD"/>
</dbReference>
<dbReference type="CDD" id="cd17929">
    <property type="entry name" value="DEXHc_priA"/>
    <property type="match status" value="1"/>
</dbReference>
<dbReference type="Pfam" id="PF00271">
    <property type="entry name" value="Helicase_C"/>
    <property type="match status" value="1"/>
</dbReference>
<dbReference type="SUPFAM" id="SSF52540">
    <property type="entry name" value="P-loop containing nucleoside triphosphate hydrolases"/>
    <property type="match status" value="1"/>
</dbReference>
<comment type="catalytic activity">
    <reaction evidence="11 12">
        <text>ATP + H2O = ADP + phosphate + H(+)</text>
        <dbReference type="Rhea" id="RHEA:13065"/>
        <dbReference type="ChEBI" id="CHEBI:15377"/>
        <dbReference type="ChEBI" id="CHEBI:15378"/>
        <dbReference type="ChEBI" id="CHEBI:30616"/>
        <dbReference type="ChEBI" id="CHEBI:43474"/>
        <dbReference type="ChEBI" id="CHEBI:456216"/>
        <dbReference type="EC" id="5.6.2.4"/>
    </reaction>
</comment>
<dbReference type="InterPro" id="IPR011545">
    <property type="entry name" value="DEAD/DEAH_box_helicase_dom"/>
</dbReference>
<comment type="similarity">
    <text evidence="12">Belongs to the helicase family. PriA subfamily.</text>
</comment>
<dbReference type="HAMAP" id="MF_00983">
    <property type="entry name" value="PriA"/>
    <property type="match status" value="1"/>
</dbReference>
<feature type="binding site" evidence="12">
    <location>
        <position position="591"/>
    </location>
    <ligand>
        <name>Zn(2+)</name>
        <dbReference type="ChEBI" id="CHEBI:29105"/>
        <label>1</label>
    </ligand>
</feature>
<dbReference type="EC" id="5.6.2.4" evidence="12"/>
<dbReference type="PANTHER" id="PTHR30580">
    <property type="entry name" value="PRIMOSOMAL PROTEIN N"/>
    <property type="match status" value="1"/>
</dbReference>
<feature type="binding site" evidence="12">
    <location>
        <position position="578"/>
    </location>
    <ligand>
        <name>Zn(2+)</name>
        <dbReference type="ChEBI" id="CHEBI:29105"/>
        <label>2</label>
    </ligand>
</feature>
<dbReference type="InterPro" id="IPR005259">
    <property type="entry name" value="PriA"/>
</dbReference>
<evidence type="ECO:0000256" key="3">
    <source>
        <dbReference type="ARBA" id="ARBA00022723"/>
    </source>
</evidence>
<keyword evidence="5 12" id="KW-0378">Hydrolase</keyword>
<dbReference type="PANTHER" id="PTHR30580:SF0">
    <property type="entry name" value="PRIMOSOMAL PROTEIN N"/>
    <property type="match status" value="1"/>
</dbReference>
<evidence type="ECO:0000313" key="15">
    <source>
        <dbReference type="EMBL" id="MCM1983618.1"/>
    </source>
</evidence>
<proteinExistence type="inferred from homology"/>
<dbReference type="Gene3D" id="3.40.1440.60">
    <property type="entry name" value="PriA, 3(prime) DNA-binding domain"/>
    <property type="match status" value="1"/>
</dbReference>
<dbReference type="PROSITE" id="PS51192">
    <property type="entry name" value="HELICASE_ATP_BIND_1"/>
    <property type="match status" value="1"/>
</dbReference>
<comment type="catalytic activity">
    <reaction evidence="12">
        <text>Couples ATP hydrolysis with the unwinding of duplex DNA by translocating in the 3'-5' direction.</text>
        <dbReference type="EC" id="5.6.2.4"/>
    </reaction>
</comment>
<accession>A0ABD4T542</accession>
<evidence type="ECO:0000256" key="10">
    <source>
        <dbReference type="ARBA" id="ARBA00023235"/>
    </source>
</evidence>
<dbReference type="Pfam" id="PF00270">
    <property type="entry name" value="DEAD"/>
    <property type="match status" value="1"/>
</dbReference>
<dbReference type="InterPro" id="IPR027417">
    <property type="entry name" value="P-loop_NTPase"/>
</dbReference>
<evidence type="ECO:0000259" key="14">
    <source>
        <dbReference type="PROSITE" id="PS51194"/>
    </source>
</evidence>
<feature type="binding site" evidence="12">
    <location>
        <position position="556"/>
    </location>
    <ligand>
        <name>Zn(2+)</name>
        <dbReference type="ChEBI" id="CHEBI:29105"/>
        <label>2</label>
    </ligand>
</feature>
<dbReference type="InterPro" id="IPR040498">
    <property type="entry name" value="PriA_CRR"/>
</dbReference>
<dbReference type="GO" id="GO:0005524">
    <property type="term" value="F:ATP binding"/>
    <property type="evidence" value="ECO:0007669"/>
    <property type="project" value="UniProtKB-UniRule"/>
</dbReference>
<dbReference type="PROSITE" id="PS51194">
    <property type="entry name" value="HELICASE_CTER"/>
    <property type="match status" value="1"/>
</dbReference>
<evidence type="ECO:0000256" key="5">
    <source>
        <dbReference type="ARBA" id="ARBA00022801"/>
    </source>
</evidence>
<keyword evidence="6 12" id="KW-0347">Helicase</keyword>
<dbReference type="NCBIfam" id="NF004066">
    <property type="entry name" value="PRK05580.1-3"/>
    <property type="match status" value="1"/>
</dbReference>
<keyword evidence="9 12" id="KW-0238">DNA-binding</keyword>
<evidence type="ECO:0000256" key="4">
    <source>
        <dbReference type="ARBA" id="ARBA00022741"/>
    </source>
</evidence>
<dbReference type="GO" id="GO:0016787">
    <property type="term" value="F:hydrolase activity"/>
    <property type="evidence" value="ECO:0007669"/>
    <property type="project" value="UniProtKB-KW"/>
</dbReference>
<dbReference type="SMART" id="SM00490">
    <property type="entry name" value="HELICc"/>
    <property type="match status" value="1"/>
</dbReference>
<evidence type="ECO:0000256" key="8">
    <source>
        <dbReference type="ARBA" id="ARBA00022840"/>
    </source>
</evidence>
<keyword evidence="2 12" id="KW-0235">DNA replication</keyword>
<comment type="caution">
    <text evidence="15">The sequence shown here is derived from an EMBL/GenBank/DDBJ whole genome shotgun (WGS) entry which is preliminary data.</text>
</comment>
<keyword evidence="3 12" id="KW-0479">Metal-binding</keyword>
<evidence type="ECO:0000256" key="1">
    <source>
        <dbReference type="ARBA" id="ARBA00022515"/>
    </source>
</evidence>
<dbReference type="Pfam" id="PF18319">
    <property type="entry name" value="Zn_ribbon_PriA"/>
    <property type="match status" value="1"/>
</dbReference>
<feature type="binding site" evidence="12">
    <location>
        <position position="581"/>
    </location>
    <ligand>
        <name>Zn(2+)</name>
        <dbReference type="ChEBI" id="CHEBI:29105"/>
        <label>2</label>
    </ligand>
</feature>
<feature type="domain" description="Helicase C-terminal" evidence="14">
    <location>
        <begin position="586"/>
        <end position="740"/>
    </location>
</feature>
<protein>
    <recommendedName>
        <fullName evidence="12">Replication restart protein PriA</fullName>
    </recommendedName>
    <alternativeName>
        <fullName evidence="12">ATP-dependent DNA helicase PriA</fullName>
        <ecNumber evidence="12">5.6.2.4</ecNumber>
    </alternativeName>
    <alternativeName>
        <fullName evidence="12">DNA 3'-5' helicase PriA</fullName>
    </alternativeName>
</protein>
<evidence type="ECO:0000256" key="9">
    <source>
        <dbReference type="ARBA" id="ARBA00023125"/>
    </source>
</evidence>
<feature type="domain" description="Helicase ATP-binding" evidence="13">
    <location>
        <begin position="295"/>
        <end position="462"/>
    </location>
</feature>
<dbReference type="Pfam" id="PF18074">
    <property type="entry name" value="PriA_C"/>
    <property type="match status" value="1"/>
</dbReference>
<dbReference type="Gene3D" id="3.40.50.300">
    <property type="entry name" value="P-loop containing nucleotide triphosphate hydrolases"/>
    <property type="match status" value="2"/>
</dbReference>
<evidence type="ECO:0000256" key="12">
    <source>
        <dbReference type="HAMAP-Rule" id="MF_00983"/>
    </source>
</evidence>
<keyword evidence="7 12" id="KW-0862">Zinc</keyword>
<evidence type="ECO:0000256" key="6">
    <source>
        <dbReference type="ARBA" id="ARBA00022806"/>
    </source>
</evidence>
<keyword evidence="4 12" id="KW-0547">Nucleotide-binding</keyword>
<dbReference type="GO" id="GO:1990077">
    <property type="term" value="C:primosome complex"/>
    <property type="evidence" value="ECO:0007669"/>
    <property type="project" value="UniProtKB-UniRule"/>
</dbReference>
<evidence type="ECO:0000259" key="13">
    <source>
        <dbReference type="PROSITE" id="PS51192"/>
    </source>
</evidence>
<evidence type="ECO:0000256" key="2">
    <source>
        <dbReference type="ARBA" id="ARBA00022705"/>
    </source>
</evidence>
<keyword evidence="1 12" id="KW-0639">Primosome</keyword>
<dbReference type="CDD" id="cd18804">
    <property type="entry name" value="SF2_C_priA"/>
    <property type="match status" value="1"/>
</dbReference>
<feature type="binding site" evidence="12">
    <location>
        <position position="559"/>
    </location>
    <ligand>
        <name>Zn(2+)</name>
        <dbReference type="ChEBI" id="CHEBI:29105"/>
        <label>2</label>
    </ligand>
</feature>
<feature type="binding site" evidence="12">
    <location>
        <position position="547"/>
    </location>
    <ligand>
        <name>Zn(2+)</name>
        <dbReference type="ChEBI" id="CHEBI:29105"/>
        <label>1</label>
    </ligand>
</feature>
<dbReference type="Proteomes" id="UP000031561">
    <property type="component" value="Unassembled WGS sequence"/>
</dbReference>
<reference evidence="15 16" key="1">
    <citation type="journal article" date="2015" name="Genome Announc.">
        <title>Draft Genome Sequence of Filamentous Marine Cyanobacterium Lyngbya confervoides Strain BDU141951.</title>
        <authorList>
            <person name="Chandrababunaidu M.M."/>
            <person name="Sen D."/>
            <person name="Tripathy S."/>
        </authorList>
    </citation>
    <scope>NUCLEOTIDE SEQUENCE [LARGE SCALE GENOMIC DNA]</scope>
    <source>
        <strain evidence="15 16">BDU141951</strain>
    </source>
</reference>
<organism evidence="15 16">
    <name type="scientific">Lyngbya confervoides BDU141951</name>
    <dbReference type="NCBI Taxonomy" id="1574623"/>
    <lineage>
        <taxon>Bacteria</taxon>
        <taxon>Bacillati</taxon>
        <taxon>Cyanobacteriota</taxon>
        <taxon>Cyanophyceae</taxon>
        <taxon>Oscillatoriophycideae</taxon>
        <taxon>Oscillatoriales</taxon>
        <taxon>Microcoleaceae</taxon>
        <taxon>Lyngbya</taxon>
    </lineage>
</organism>
<dbReference type="NCBIfam" id="TIGR00595">
    <property type="entry name" value="priA"/>
    <property type="match status" value="1"/>
</dbReference>
<comment type="subunit">
    <text evidence="12">Component of the replication restart primosome.</text>
</comment>
<dbReference type="Pfam" id="PF17764">
    <property type="entry name" value="PriA_3primeBD"/>
    <property type="match status" value="1"/>
</dbReference>
<keyword evidence="10 12" id="KW-0413">Isomerase</keyword>
<name>A0ABD4T542_9CYAN</name>
<feature type="binding site" evidence="12">
    <location>
        <position position="550"/>
    </location>
    <ligand>
        <name>Zn(2+)</name>
        <dbReference type="ChEBI" id="CHEBI:29105"/>
        <label>1</label>
    </ligand>
</feature>
<gene>
    <name evidence="12 15" type="primary">priA</name>
    <name evidence="15" type="ORF">QQ91_0012395</name>
</gene>
<dbReference type="InterPro" id="IPR041236">
    <property type="entry name" value="PriA_C"/>
</dbReference>
<dbReference type="EMBL" id="JTHE03000066">
    <property type="protein sequence ID" value="MCM1983618.1"/>
    <property type="molecule type" value="Genomic_DNA"/>
</dbReference>
<keyword evidence="16" id="KW-1185">Reference proteome</keyword>
<evidence type="ECO:0000313" key="16">
    <source>
        <dbReference type="Proteomes" id="UP000031561"/>
    </source>
</evidence>
<evidence type="ECO:0000256" key="7">
    <source>
        <dbReference type="ARBA" id="ARBA00022833"/>
    </source>
</evidence>
<dbReference type="InterPro" id="IPR014001">
    <property type="entry name" value="Helicase_ATP-bd"/>
</dbReference>
<evidence type="ECO:0000256" key="11">
    <source>
        <dbReference type="ARBA" id="ARBA00048988"/>
    </source>
</evidence>
<dbReference type="SMART" id="SM00487">
    <property type="entry name" value="DEXDc"/>
    <property type="match status" value="1"/>
</dbReference>
<dbReference type="GO" id="GO:0043138">
    <property type="term" value="F:3'-5' DNA helicase activity"/>
    <property type="evidence" value="ECO:0007669"/>
    <property type="project" value="UniProtKB-EC"/>
</dbReference>
<keyword evidence="8 12" id="KW-0067">ATP-binding</keyword>
<dbReference type="AlphaFoldDB" id="A0ABD4T542"/>